<dbReference type="SUPFAM" id="SSF51679">
    <property type="entry name" value="Bacterial luciferase-like"/>
    <property type="match status" value="1"/>
</dbReference>
<gene>
    <name evidence="3" type="ORF">CSW57_16340</name>
</gene>
<dbReference type="InterPro" id="IPR036661">
    <property type="entry name" value="Luciferase-like_sf"/>
</dbReference>
<evidence type="ECO:0000313" key="3">
    <source>
        <dbReference type="EMBL" id="PHV65353.1"/>
    </source>
</evidence>
<comment type="caution">
    <text evidence="3">The sequence shown here is derived from an EMBL/GenBank/DDBJ whole genome shotgun (WGS) entry which is preliminary data.</text>
</comment>
<protein>
    <submittedName>
        <fullName evidence="3">LLM class F420-dependent oxidoreductase</fullName>
    </submittedName>
</protein>
<evidence type="ECO:0000256" key="1">
    <source>
        <dbReference type="ARBA" id="ARBA00023002"/>
    </source>
</evidence>
<dbReference type="InterPro" id="IPR050564">
    <property type="entry name" value="F420-G6PD/mer"/>
</dbReference>
<dbReference type="InterPro" id="IPR019951">
    <property type="entry name" value="F420_OxRdatse_Rv3520c_pred"/>
</dbReference>
<dbReference type="GO" id="GO:0016705">
    <property type="term" value="F:oxidoreductase activity, acting on paired donors, with incorporation or reduction of molecular oxygen"/>
    <property type="evidence" value="ECO:0007669"/>
    <property type="project" value="InterPro"/>
</dbReference>
<reference evidence="3 4" key="1">
    <citation type="submission" date="2017-10" db="EMBL/GenBank/DDBJ databases">
        <title>The draft genome sequence of Williamsia sp. BULT 1.1 isolated from the semi-arid grassland soils from South Africa.</title>
        <authorList>
            <person name="Kabwe M.H."/>
            <person name="Govender N."/>
            <person name="Mutseka Lunga P."/>
            <person name="Vikram S."/>
            <person name="Makhalanyane T.P."/>
        </authorList>
    </citation>
    <scope>NUCLEOTIDE SEQUENCE [LARGE SCALE GENOMIC DNA]</scope>
    <source>
        <strain evidence="3 4">BULT 1.1</strain>
    </source>
</reference>
<dbReference type="CDD" id="cd01097">
    <property type="entry name" value="Tetrahydromethanopterin_reductase"/>
    <property type="match status" value="1"/>
</dbReference>
<accession>A0A2G3PHY4</accession>
<proteinExistence type="predicted"/>
<evidence type="ECO:0000313" key="4">
    <source>
        <dbReference type="Proteomes" id="UP000225108"/>
    </source>
</evidence>
<dbReference type="PANTHER" id="PTHR43244">
    <property type="match status" value="1"/>
</dbReference>
<keyword evidence="1" id="KW-0560">Oxidoreductase</keyword>
<dbReference type="PANTHER" id="PTHR43244:SF1">
    <property type="entry name" value="5,10-METHYLENETETRAHYDROMETHANOPTERIN REDUCTASE"/>
    <property type="match status" value="1"/>
</dbReference>
<dbReference type="AlphaFoldDB" id="A0A2G3PHY4"/>
<dbReference type="RefSeq" id="WP_099383749.1">
    <property type="nucleotide sequence ID" value="NZ_PEBD01000010.1"/>
</dbReference>
<dbReference type="NCBIfam" id="TIGR03559">
    <property type="entry name" value="F420_Rv3520c"/>
    <property type="match status" value="1"/>
</dbReference>
<feature type="domain" description="Luciferase-like" evidence="2">
    <location>
        <begin position="6"/>
        <end position="324"/>
    </location>
</feature>
<dbReference type="InterPro" id="IPR011251">
    <property type="entry name" value="Luciferase-like_dom"/>
</dbReference>
<dbReference type="Proteomes" id="UP000225108">
    <property type="component" value="Unassembled WGS sequence"/>
</dbReference>
<name>A0A2G3PHY4_WILMA</name>
<dbReference type="Pfam" id="PF00296">
    <property type="entry name" value="Bac_luciferase"/>
    <property type="match status" value="1"/>
</dbReference>
<dbReference type="Gene3D" id="3.20.20.30">
    <property type="entry name" value="Luciferase-like domain"/>
    <property type="match status" value="1"/>
</dbReference>
<organism evidence="3 4">
    <name type="scientific">Williamsia marianensis</name>
    <dbReference type="NCBI Taxonomy" id="85044"/>
    <lineage>
        <taxon>Bacteria</taxon>
        <taxon>Bacillati</taxon>
        <taxon>Actinomycetota</taxon>
        <taxon>Actinomycetes</taxon>
        <taxon>Mycobacteriales</taxon>
        <taxon>Nocardiaceae</taxon>
        <taxon>Williamsia</taxon>
    </lineage>
</organism>
<evidence type="ECO:0000259" key="2">
    <source>
        <dbReference type="Pfam" id="PF00296"/>
    </source>
</evidence>
<dbReference type="EMBL" id="PEBD01000010">
    <property type="protein sequence ID" value="PHV65353.1"/>
    <property type="molecule type" value="Genomic_DNA"/>
</dbReference>
<sequence>MKIGMAINYSGDFAETIDNLIDFEKVGLDRITVPEAYSFDAVSQLGYIAARTSTIELATGILPMYSRTPTNLAMTAAGLDYISGGRFVLGIGASGPQVIEGFHGVKYDAPVGRARENAEICRMVWRRERTEYNGKYYKLPFSKEDGGTGLGKPLKIINHPVRERIPMLLAAIGPKNVELAAELFEEWQPILFHPEHLSVAFGDALDKGNAKRAPELGKLGISVHTTALITDDEEQRQNALALVKHHAALYIGGMGARGKNFYNDLAVRYGYADAAKEIQDLYLDGKKQEAAAAVPDDLASGMSLIGPESFVKERLAAFESAGITTLLVAPATPGHADQVEQIRLLKEFVS</sequence>